<feature type="region of interest" description="Disordered" evidence="1">
    <location>
        <begin position="507"/>
        <end position="544"/>
    </location>
</feature>
<feature type="region of interest" description="Disordered" evidence="1">
    <location>
        <begin position="187"/>
        <end position="214"/>
    </location>
</feature>
<evidence type="ECO:0000256" key="2">
    <source>
        <dbReference type="SAM" id="Phobius"/>
    </source>
</evidence>
<keyword evidence="2" id="KW-0812">Transmembrane</keyword>
<reference evidence="3 5" key="1">
    <citation type="submission" date="2015-02" db="EMBL/GenBank/DDBJ databases">
        <authorList>
            <person name="Chooi Y.-H."/>
        </authorList>
    </citation>
    <scope>NUCLEOTIDE SEQUENCE [LARGE SCALE GENOMIC DNA]</scope>
    <source>
        <strain evidence="3">E3</strain>
    </source>
</reference>
<dbReference type="EMBL" id="OVEO01000004">
    <property type="protein sequence ID" value="SPQ95491.1"/>
    <property type="molecule type" value="Genomic_DNA"/>
</dbReference>
<dbReference type="EMBL" id="CDSF01000144">
    <property type="protein sequence ID" value="CEP03258.1"/>
    <property type="molecule type" value="Genomic_DNA"/>
</dbReference>
<proteinExistence type="predicted"/>
<feature type="compositionally biased region" description="Polar residues" evidence="1">
    <location>
        <begin position="529"/>
        <end position="539"/>
    </location>
</feature>
<dbReference type="AlphaFoldDB" id="A0A0G4J6N9"/>
<feature type="region of interest" description="Disordered" evidence="1">
    <location>
        <begin position="233"/>
        <end position="260"/>
    </location>
</feature>
<feature type="compositionally biased region" description="Basic and acidic residues" evidence="1">
    <location>
        <begin position="628"/>
        <end position="638"/>
    </location>
</feature>
<feature type="region of interest" description="Disordered" evidence="1">
    <location>
        <begin position="619"/>
        <end position="638"/>
    </location>
</feature>
<name>A0A0G4J6N9_PLABS</name>
<evidence type="ECO:0000313" key="5">
    <source>
        <dbReference type="Proteomes" id="UP000039324"/>
    </source>
</evidence>
<organism evidence="3 5">
    <name type="scientific">Plasmodiophora brassicae</name>
    <name type="common">Clubroot disease agent</name>
    <dbReference type="NCBI Taxonomy" id="37360"/>
    <lineage>
        <taxon>Eukaryota</taxon>
        <taxon>Sar</taxon>
        <taxon>Rhizaria</taxon>
        <taxon>Endomyxa</taxon>
        <taxon>Phytomyxea</taxon>
        <taxon>Plasmodiophorida</taxon>
        <taxon>Plasmodiophoridae</taxon>
        <taxon>Plasmodiophora</taxon>
    </lineage>
</organism>
<feature type="transmembrane region" description="Helical" evidence="2">
    <location>
        <begin position="640"/>
        <end position="661"/>
    </location>
</feature>
<evidence type="ECO:0000313" key="6">
    <source>
        <dbReference type="Proteomes" id="UP000290189"/>
    </source>
</evidence>
<keyword evidence="5" id="KW-1185">Reference proteome</keyword>
<evidence type="ECO:0000313" key="3">
    <source>
        <dbReference type="EMBL" id="CEP03258.1"/>
    </source>
</evidence>
<gene>
    <name evidence="3" type="ORF">PBRA_003018</name>
    <name evidence="4" type="ORF">PLBR_LOCUS2706</name>
</gene>
<reference evidence="4 6" key="2">
    <citation type="submission" date="2018-03" db="EMBL/GenBank/DDBJ databases">
        <authorList>
            <person name="Fogelqvist J."/>
        </authorList>
    </citation>
    <scope>NUCLEOTIDE SEQUENCE [LARGE SCALE GENOMIC DNA]</scope>
</reference>
<dbReference type="Proteomes" id="UP000039324">
    <property type="component" value="Unassembled WGS sequence"/>
</dbReference>
<accession>A0A0G4J6N9</accession>
<keyword evidence="2" id="KW-0472">Membrane</keyword>
<sequence>MTCAGAEFGHNNRFQELYCVVIVLINPKARRMQCATLQKGGLAEFPVRVACIYGSCRVGQEEDGLIAGPYTEQHRPKAAVTATVNVVRTSLPVRSCWLYCNMRRAAKWVVCITHARRSPNLGRRPSAVSEGALACSDARAANRIWLPEVCAMKQQGGRSMEVLSLIFIVVAAQVNAMDRSLESRMTTLGRQNGPGAPATHGSSPRSESVPAGASQTFAQGAIVDADSVHLGKIEDVDDDDEQYRPSVGISAKRPGQPMVSRPVPGLSREHYLPFHTVGLGLVQSQLYGLSANPRQVVRKCGRPLSVPSVAVSEVHCNPTEQRRALNESASNSSGCSNQTASRTFEVLVEASMSVVTPAANAVPCSPAADVLPRGTMESFVSNDADEAPTAPSIIESGALVSSSSDGRCNNGAEDAHLPMVNASNGSSCSDMTTVNTTEAPTVLTTRICSAPMILTAGDGPIEGASKIIPVSIAELNGSNASDSSEITRTQAQKEISVSPILTPMSSASLSSAGGSRCDDPLNKAVPETLDSSTHLSSGTESHHVAPSVDTTMTYAAVAAAVALPVLSWRHVTRRRSSGAVAPHDNAERHGLRRVVGVGAGLVGTAAIAYQLLKEARKPLPAGRPVPESSRRRGPEQHSKIPVLVGTALGVLLIGIALSVYLRKRRQRRELLKLAKWHTVFPDPIVFDHGIGEERV</sequence>
<keyword evidence="4" id="KW-0496">Mitochondrion</keyword>
<protein>
    <submittedName>
        <fullName evidence="3">Uncharacterized protein</fullName>
    </submittedName>
</protein>
<geneLocation type="mitochondrion" evidence="4"/>
<dbReference type="Proteomes" id="UP000290189">
    <property type="component" value="Unassembled WGS sequence"/>
</dbReference>
<evidence type="ECO:0000256" key="1">
    <source>
        <dbReference type="SAM" id="MobiDB-lite"/>
    </source>
</evidence>
<keyword evidence="2" id="KW-1133">Transmembrane helix</keyword>
<evidence type="ECO:0000313" key="4">
    <source>
        <dbReference type="EMBL" id="SPQ95491.1"/>
    </source>
</evidence>